<protein>
    <submittedName>
        <fullName evidence="2">Uncharacterized protein</fullName>
    </submittedName>
</protein>
<feature type="region of interest" description="Disordered" evidence="1">
    <location>
        <begin position="696"/>
        <end position="719"/>
    </location>
</feature>
<gene>
    <name evidence="2" type="ORF">OCU04_001696</name>
</gene>
<organism evidence="2 3">
    <name type="scientific">Sclerotinia nivalis</name>
    <dbReference type="NCBI Taxonomy" id="352851"/>
    <lineage>
        <taxon>Eukaryota</taxon>
        <taxon>Fungi</taxon>
        <taxon>Dikarya</taxon>
        <taxon>Ascomycota</taxon>
        <taxon>Pezizomycotina</taxon>
        <taxon>Leotiomycetes</taxon>
        <taxon>Helotiales</taxon>
        <taxon>Sclerotiniaceae</taxon>
        <taxon>Sclerotinia</taxon>
    </lineage>
</organism>
<dbReference type="EMBL" id="JAPEIS010000001">
    <property type="protein sequence ID" value="KAJ8071367.1"/>
    <property type="molecule type" value="Genomic_DNA"/>
</dbReference>
<dbReference type="AlphaFoldDB" id="A0A9X0AYM6"/>
<accession>A0A9X0AYM6</accession>
<evidence type="ECO:0000313" key="2">
    <source>
        <dbReference type="EMBL" id="KAJ8071367.1"/>
    </source>
</evidence>
<dbReference type="OrthoDB" id="3516260at2759"/>
<name>A0A9X0AYM6_9HELO</name>
<feature type="region of interest" description="Disordered" evidence="1">
    <location>
        <begin position="153"/>
        <end position="177"/>
    </location>
</feature>
<feature type="region of interest" description="Disordered" evidence="1">
    <location>
        <begin position="55"/>
        <end position="86"/>
    </location>
</feature>
<comment type="caution">
    <text evidence="2">The sequence shown here is derived from an EMBL/GenBank/DDBJ whole genome shotgun (WGS) entry which is preliminary data.</text>
</comment>
<reference evidence="2" key="1">
    <citation type="submission" date="2022-11" db="EMBL/GenBank/DDBJ databases">
        <title>Genome Resource of Sclerotinia nivalis Strain SnTB1, a Plant Pathogen Isolated from American Ginseng.</title>
        <authorList>
            <person name="Fan S."/>
        </authorList>
    </citation>
    <scope>NUCLEOTIDE SEQUENCE</scope>
    <source>
        <strain evidence="2">SnTB1</strain>
    </source>
</reference>
<keyword evidence="3" id="KW-1185">Reference proteome</keyword>
<proteinExistence type="predicted"/>
<feature type="compositionally biased region" description="Low complexity" evidence="1">
    <location>
        <begin position="165"/>
        <end position="177"/>
    </location>
</feature>
<evidence type="ECO:0000256" key="1">
    <source>
        <dbReference type="SAM" id="MobiDB-lite"/>
    </source>
</evidence>
<dbReference type="Proteomes" id="UP001152300">
    <property type="component" value="Unassembled WGS sequence"/>
</dbReference>
<sequence>MSLSKPVQHCPSNCRGCATFAAFGGSNFPPQPPGSPLAKCYEYALEAGIIGTSSDSNEDLVPAPLSIPPKSAKRPVGKPLAPAPSSAATASSSVATAAAAAAAAADFLEEFQRKIAATEAQVDGYEKMLEGIVSDQISHQRRAECAARLKAPQINHETEPKQQVANAASSASSSPEANLYEVEDSSFPLGHTYMPPGVLPLANDPLFTVTTHGERCATTFVGLYAMRMYDAFRASGVDMRVYEVRGEWEKAGVKRWMCSLGVDKDMSKVKKILGRGRDAVVAAEKKNISAFKLLKEYEKLGRAVESGVDMEIAFRNVEQLVVDSQEEEGSRQPLMDGPLNDEAMRRVIQEVLDVKFSPVDWDGPDWIGGAASIFTLPPRQRPLWGSDINGIVTDDSNDETPCTTYVRLGPPKPMDFSWYHRRNEEERDKAKYEWPQQVRWTMSDGVILEFSMDQVYGNLTHKLSLIRKRLIDQKTAADNTLMVIRSSWQNMAKGMNIFEWFWDEEKRILVKGYSGHNDYEKDCDWIDAELDNWKASVEEWLEARHGAVKSSNLTKKELRHTMIGDHLLRQWKQGPGIMVSKTPSNEKVEGCLLCPHTTDNASHINYLTARIADATRQRAELERDWSFETATEDDYRARKELIEHTEALETLKFEIGEQNRREETGQSPIFKDKNTRRELSLWERECQEEIRLWERKPRIENNGQSPSSKKSRRSQSTVDAIKLMEDMCSYTSA</sequence>
<evidence type="ECO:0000313" key="3">
    <source>
        <dbReference type="Proteomes" id="UP001152300"/>
    </source>
</evidence>